<evidence type="ECO:0000313" key="2">
    <source>
        <dbReference type="Proteomes" id="UP001055879"/>
    </source>
</evidence>
<protein>
    <submittedName>
        <fullName evidence="1">Uncharacterized protein</fullName>
    </submittedName>
</protein>
<keyword evidence="2" id="KW-1185">Reference proteome</keyword>
<reference evidence="1 2" key="2">
    <citation type="journal article" date="2022" name="Mol. Ecol. Resour.">
        <title>The genomes of chicory, endive, great burdock and yacon provide insights into Asteraceae paleo-polyploidization history and plant inulin production.</title>
        <authorList>
            <person name="Fan W."/>
            <person name="Wang S."/>
            <person name="Wang H."/>
            <person name="Wang A."/>
            <person name="Jiang F."/>
            <person name="Liu H."/>
            <person name="Zhao H."/>
            <person name="Xu D."/>
            <person name="Zhang Y."/>
        </authorList>
    </citation>
    <scope>NUCLEOTIDE SEQUENCE [LARGE SCALE GENOMIC DNA]</scope>
    <source>
        <strain evidence="2">cv. Niubang</strain>
    </source>
</reference>
<proteinExistence type="predicted"/>
<accession>A0ACB8Y9X7</accession>
<dbReference type="EMBL" id="CM042059">
    <property type="protein sequence ID" value="KAI3681844.1"/>
    <property type="molecule type" value="Genomic_DNA"/>
</dbReference>
<name>A0ACB8Y9X7_ARCLA</name>
<sequence length="556" mass="63204">MKDSNLDLFDPRTAVMDSSDYTIEVARGDADFGFAFNDSNFSDRILRIEIISESAETRTDGEGCTSLADWDRNRKRRREDIKRENAFTAVDMAAAGPEEQILNQPDNIPDDGDTENQEEEAAAMIEEPQSGDEGANDIDSNWSMECSTILRVKTLHISSPILAAKSPFFYKLFSNGMRESEQRHVTLRINASEEAALMELLNFMYSNTLTVTTAPALLDVLMAADKFEVASCMRYCSRSLRNLPMTPESALLYLDLPSSVLMAEAVQPLTDAAKQFLAVRYKDITKFQEEVLNLPLAGVEAILSSDDLQVASEDAVYDFVLKWSRIQYPKVEERREILATRLAQFIRFPYMTCRKLRKVMACNDFDHDFAQKVVVEALFFKAEAPHRQRSLAADENPNPNRRFVERAYKYRPVKVVEFELPRQQCVVYLDLKREECAGLFPSGRVYSQAFHLGGQGFFLSAHCNMDQQSSFHCFGLFLGMQEKGSVTFAVDYEFAARSKPTEEYISKYKGNYTFTGGKAVGYRNLFAIPWTSFMAEDSLYFINGILHLRAELTIRH</sequence>
<gene>
    <name evidence="1" type="ORF">L6452_36649</name>
</gene>
<dbReference type="Proteomes" id="UP001055879">
    <property type="component" value="Linkage Group LG13"/>
</dbReference>
<comment type="caution">
    <text evidence="1">The sequence shown here is derived from an EMBL/GenBank/DDBJ whole genome shotgun (WGS) entry which is preliminary data.</text>
</comment>
<evidence type="ECO:0000313" key="1">
    <source>
        <dbReference type="EMBL" id="KAI3681844.1"/>
    </source>
</evidence>
<reference evidence="2" key="1">
    <citation type="journal article" date="2022" name="Mol. Ecol. Resour.">
        <title>The genomes of chicory, endive, great burdock and yacon provide insights into Asteraceae palaeo-polyploidization history and plant inulin production.</title>
        <authorList>
            <person name="Fan W."/>
            <person name="Wang S."/>
            <person name="Wang H."/>
            <person name="Wang A."/>
            <person name="Jiang F."/>
            <person name="Liu H."/>
            <person name="Zhao H."/>
            <person name="Xu D."/>
            <person name="Zhang Y."/>
        </authorList>
    </citation>
    <scope>NUCLEOTIDE SEQUENCE [LARGE SCALE GENOMIC DNA]</scope>
    <source>
        <strain evidence="2">cv. Niubang</strain>
    </source>
</reference>
<organism evidence="1 2">
    <name type="scientific">Arctium lappa</name>
    <name type="common">Greater burdock</name>
    <name type="synonym">Lappa major</name>
    <dbReference type="NCBI Taxonomy" id="4217"/>
    <lineage>
        <taxon>Eukaryota</taxon>
        <taxon>Viridiplantae</taxon>
        <taxon>Streptophyta</taxon>
        <taxon>Embryophyta</taxon>
        <taxon>Tracheophyta</taxon>
        <taxon>Spermatophyta</taxon>
        <taxon>Magnoliopsida</taxon>
        <taxon>eudicotyledons</taxon>
        <taxon>Gunneridae</taxon>
        <taxon>Pentapetalae</taxon>
        <taxon>asterids</taxon>
        <taxon>campanulids</taxon>
        <taxon>Asterales</taxon>
        <taxon>Asteraceae</taxon>
        <taxon>Carduoideae</taxon>
        <taxon>Cardueae</taxon>
        <taxon>Arctiinae</taxon>
        <taxon>Arctium</taxon>
    </lineage>
</organism>